<sequence length="510" mass="56613">WCRRGAELRRAACGTVVVLGIITAVLAWVWFGRGKEQDPVQEREDAGPGTQLTFHHQEPESEHTQPQKTSDNEPMLHAGEDLLTHDTTTQLYTTESSTRHEVDDQGDPFSYEDQSTPKEHPTGEDLVQHHAGDLHHLQKEVHLRQEPLEESTPDVHHSTGLEEQVNEDLGSSDDELVGAGEDLHLSVGAQVTVEDLKPSTVTEEKLVPTSKEENDFIVPDKVLPIGVETGLMHPAHVQDGVTLINGGDERVQKADVTVCLQGNFTNGNAPNVTTSKQVNRSASEKNVDQFDHHKLESYEQSEMDLAVNKLSVTLENTTCAQVNGHITNNVSTESCHAEVAIPQKLEAVILTSQTNPSVDRCVLLHLTNQEGESNDSNGSGSSDNSCFATHSEAKLNDVDPQRTKRVAAVQPIPHNVSLGFRVHYITHSDSQLIAVIGDHEKLGEWESYVPLTSDKDGYWSHSVALPADANVEWKFVMVENGKIKRWEECYNRHLRTVHEDLATQQWWGYP</sequence>
<dbReference type="Pfam" id="PF00686">
    <property type="entry name" value="CBM_20"/>
    <property type="match status" value="1"/>
</dbReference>
<keyword evidence="2" id="KW-0472">Membrane</keyword>
<name>A0ABN9G0M1_9NEOB</name>
<evidence type="ECO:0000259" key="3">
    <source>
        <dbReference type="PROSITE" id="PS51166"/>
    </source>
</evidence>
<dbReference type="Gene3D" id="2.60.40.10">
    <property type="entry name" value="Immunoglobulins"/>
    <property type="match status" value="1"/>
</dbReference>
<organism evidence="4 5">
    <name type="scientific">Staurois parvus</name>
    <dbReference type="NCBI Taxonomy" id="386267"/>
    <lineage>
        <taxon>Eukaryota</taxon>
        <taxon>Metazoa</taxon>
        <taxon>Chordata</taxon>
        <taxon>Craniata</taxon>
        <taxon>Vertebrata</taxon>
        <taxon>Euteleostomi</taxon>
        <taxon>Amphibia</taxon>
        <taxon>Batrachia</taxon>
        <taxon>Anura</taxon>
        <taxon>Neobatrachia</taxon>
        <taxon>Ranoidea</taxon>
        <taxon>Ranidae</taxon>
        <taxon>Staurois</taxon>
    </lineage>
</organism>
<dbReference type="SMART" id="SM01065">
    <property type="entry name" value="CBM_2"/>
    <property type="match status" value="1"/>
</dbReference>
<reference evidence="4" key="1">
    <citation type="submission" date="2023-05" db="EMBL/GenBank/DDBJ databases">
        <authorList>
            <person name="Stuckert A."/>
        </authorList>
    </citation>
    <scope>NUCLEOTIDE SEQUENCE</scope>
</reference>
<keyword evidence="5" id="KW-1185">Reference proteome</keyword>
<feature type="compositionally biased region" description="Acidic residues" evidence="1">
    <location>
        <begin position="164"/>
        <end position="176"/>
    </location>
</feature>
<feature type="transmembrane region" description="Helical" evidence="2">
    <location>
        <begin position="12"/>
        <end position="31"/>
    </location>
</feature>
<accession>A0ABN9G0M1</accession>
<evidence type="ECO:0000256" key="1">
    <source>
        <dbReference type="SAM" id="MobiDB-lite"/>
    </source>
</evidence>
<feature type="non-terminal residue" evidence="4">
    <location>
        <position position="1"/>
    </location>
</feature>
<feature type="domain" description="CBM20" evidence="3">
    <location>
        <begin position="410"/>
        <end position="509"/>
    </location>
</feature>
<evidence type="ECO:0000313" key="5">
    <source>
        <dbReference type="Proteomes" id="UP001162483"/>
    </source>
</evidence>
<evidence type="ECO:0000256" key="2">
    <source>
        <dbReference type="SAM" id="Phobius"/>
    </source>
</evidence>
<feature type="region of interest" description="Disordered" evidence="1">
    <location>
        <begin position="92"/>
        <end position="125"/>
    </location>
</feature>
<proteinExistence type="predicted"/>
<dbReference type="InterPro" id="IPR013783">
    <property type="entry name" value="Ig-like_fold"/>
</dbReference>
<feature type="region of interest" description="Disordered" evidence="1">
    <location>
        <begin position="146"/>
        <end position="176"/>
    </location>
</feature>
<gene>
    <name evidence="4" type="ORF">SPARVUS_LOCUS13020359</name>
</gene>
<dbReference type="SUPFAM" id="SSF49452">
    <property type="entry name" value="Starch-binding domain-like"/>
    <property type="match status" value="1"/>
</dbReference>
<dbReference type="Proteomes" id="UP001162483">
    <property type="component" value="Unassembled WGS sequence"/>
</dbReference>
<comment type="caution">
    <text evidence="4">The sequence shown here is derived from an EMBL/GenBank/DDBJ whole genome shotgun (WGS) entry which is preliminary data.</text>
</comment>
<dbReference type="PANTHER" id="PTHR15048:SF0">
    <property type="entry name" value="STARCH-BINDING DOMAIN-CONTAINING PROTEIN 1"/>
    <property type="match status" value="1"/>
</dbReference>
<feature type="compositionally biased region" description="Basic and acidic residues" evidence="1">
    <location>
        <begin position="55"/>
        <end position="65"/>
    </location>
</feature>
<dbReference type="EMBL" id="CATNWA010017604">
    <property type="protein sequence ID" value="CAI9601770.1"/>
    <property type="molecule type" value="Genomic_DNA"/>
</dbReference>
<feature type="compositionally biased region" description="Basic and acidic residues" evidence="1">
    <location>
        <begin position="146"/>
        <end position="160"/>
    </location>
</feature>
<keyword evidence="2" id="KW-1133">Transmembrane helix</keyword>
<evidence type="ECO:0000313" key="4">
    <source>
        <dbReference type="EMBL" id="CAI9601770.1"/>
    </source>
</evidence>
<dbReference type="InterPro" id="IPR013784">
    <property type="entry name" value="Carb-bd-like_fold"/>
</dbReference>
<feature type="compositionally biased region" description="Basic and acidic residues" evidence="1">
    <location>
        <begin position="115"/>
        <end position="125"/>
    </location>
</feature>
<feature type="region of interest" description="Disordered" evidence="1">
    <location>
        <begin position="39"/>
        <end position="75"/>
    </location>
</feature>
<dbReference type="PANTHER" id="PTHR15048">
    <property type="entry name" value="STARCH-BINDING DOMAIN-CONTAINING PROTEIN 1"/>
    <property type="match status" value="1"/>
</dbReference>
<protein>
    <recommendedName>
        <fullName evidence="3">CBM20 domain-containing protein</fullName>
    </recommendedName>
</protein>
<dbReference type="InterPro" id="IPR002044">
    <property type="entry name" value="CBM20"/>
</dbReference>
<dbReference type="PROSITE" id="PS51166">
    <property type="entry name" value="CBM20"/>
    <property type="match status" value="1"/>
</dbReference>
<keyword evidence="2" id="KW-0812">Transmembrane</keyword>